<keyword evidence="1" id="KW-0282">Flagellum</keyword>
<comment type="caution">
    <text evidence="1">The sequence shown here is derived from an EMBL/GenBank/DDBJ whole genome shotgun (WGS) entry which is preliminary data.</text>
</comment>
<evidence type="ECO:0000313" key="2">
    <source>
        <dbReference type="Proteomes" id="UP000188605"/>
    </source>
</evidence>
<keyword evidence="2" id="KW-1185">Reference proteome</keyword>
<dbReference type="EMBL" id="LJDB01000043">
    <property type="protein sequence ID" value="ONI40980.1"/>
    <property type="molecule type" value="Genomic_DNA"/>
</dbReference>
<evidence type="ECO:0000313" key="1">
    <source>
        <dbReference type="EMBL" id="ONI40980.1"/>
    </source>
</evidence>
<proteinExistence type="predicted"/>
<protein>
    <submittedName>
        <fullName evidence="1">Flagellar export protein FliJ</fullName>
    </submittedName>
</protein>
<gene>
    <name evidence="1" type="ORF">AN396_04270</name>
</gene>
<keyword evidence="1" id="KW-0966">Cell projection</keyword>
<organism evidence="1 2">
    <name type="scientific">Candidatus Epulonipiscium fishelsonii</name>
    <dbReference type="NCBI Taxonomy" id="77094"/>
    <lineage>
        <taxon>Bacteria</taxon>
        <taxon>Bacillati</taxon>
        <taxon>Bacillota</taxon>
        <taxon>Clostridia</taxon>
        <taxon>Lachnospirales</taxon>
        <taxon>Lachnospiraceae</taxon>
        <taxon>Candidatus Epulonipiscium</taxon>
    </lineage>
</organism>
<dbReference type="Proteomes" id="UP000188605">
    <property type="component" value="Unassembled WGS sequence"/>
</dbReference>
<accession>A0ACC8XDP9</accession>
<reference evidence="1" key="1">
    <citation type="submission" date="2016-08" db="EMBL/GenBank/DDBJ databases">
        <authorList>
            <person name="Ngugi D.K."/>
            <person name="Miyake S."/>
            <person name="Stingl U."/>
        </authorList>
    </citation>
    <scope>NUCLEOTIDE SEQUENCE</scope>
    <source>
        <strain evidence="1">SCG-B11WGA-EpuloA1</strain>
    </source>
</reference>
<keyword evidence="1" id="KW-0969">Cilium</keyword>
<sequence length="148" mass="17344">MIKFKLQSILSLRENIEKVKQRDLADAFNYEDQCKARKNDIILQQDILSKTMTEKISGNVQASQIKHYNDYSKLLEMQLEEAERALEKAHEEVLAKQQSLVEAMKDRKIFESLKETHIQEQLTLEKHAEQVLLDEVVSFKYSTEGEEE</sequence>
<name>A0ACC8XDP9_9FIRM</name>